<name>A0A0A3A2V6_9PAST</name>
<dbReference type="Pfam" id="PF04225">
    <property type="entry name" value="LysM_OapA"/>
    <property type="match status" value="1"/>
</dbReference>
<organism evidence="4 5">
    <name type="scientific">Gallibacterium anatis 4895</name>
    <dbReference type="NCBI Taxonomy" id="1396510"/>
    <lineage>
        <taxon>Bacteria</taxon>
        <taxon>Pseudomonadati</taxon>
        <taxon>Pseudomonadota</taxon>
        <taxon>Gammaproteobacteria</taxon>
        <taxon>Pasteurellales</taxon>
        <taxon>Pasteurellaceae</taxon>
        <taxon>Gallibacterium</taxon>
    </lineage>
</organism>
<evidence type="ECO:0000313" key="4">
    <source>
        <dbReference type="EMBL" id="KGQ62062.1"/>
    </source>
</evidence>
<accession>A0A0A3A2V6</accession>
<evidence type="ECO:0000256" key="2">
    <source>
        <dbReference type="SAM" id="Phobius"/>
    </source>
</evidence>
<dbReference type="EMBL" id="JPJQ01000025">
    <property type="protein sequence ID" value="KGQ62062.1"/>
    <property type="molecule type" value="Genomic_DNA"/>
</dbReference>
<protein>
    <submittedName>
        <fullName evidence="4">Opacity-associated protein A LysM-like domain-containing protein</fullName>
    </submittedName>
</protein>
<keyword evidence="2" id="KW-0812">Transmembrane</keyword>
<dbReference type="GO" id="GO:0042834">
    <property type="term" value="F:peptidoglycan binding"/>
    <property type="evidence" value="ECO:0007669"/>
    <property type="project" value="InterPro"/>
</dbReference>
<proteinExistence type="predicted"/>
<comment type="caution">
    <text evidence="4">The sequence shown here is derived from an EMBL/GenBank/DDBJ whole genome shotgun (WGS) entry which is preliminary data.</text>
</comment>
<feature type="compositionally biased region" description="Basic and acidic residues" evidence="1">
    <location>
        <begin position="272"/>
        <end position="290"/>
    </location>
</feature>
<dbReference type="Proteomes" id="UP000030554">
    <property type="component" value="Unassembled WGS sequence"/>
</dbReference>
<feature type="region of interest" description="Disordered" evidence="1">
    <location>
        <begin position="214"/>
        <end position="241"/>
    </location>
</feature>
<reference evidence="4 5" key="1">
    <citation type="submission" date="2014-07" db="EMBL/GenBank/DDBJ databases">
        <title>Chaperone-usher fimbriae in a diverse selection of Gallibacterium genomes.</title>
        <authorList>
            <person name="Kudirkiene E."/>
            <person name="Bager R.J."/>
            <person name="Johnson T.J."/>
            <person name="Bojesen A.M."/>
        </authorList>
    </citation>
    <scope>NUCLEOTIDE SEQUENCE [LARGE SCALE GENOMIC DNA]</scope>
    <source>
        <strain evidence="4 5">4895</strain>
    </source>
</reference>
<dbReference type="RefSeq" id="WP_039163469.1">
    <property type="nucleotide sequence ID" value="NZ_JPJQ01000025.1"/>
</dbReference>
<feature type="compositionally biased region" description="Low complexity" evidence="1">
    <location>
        <begin position="309"/>
        <end position="324"/>
    </location>
</feature>
<dbReference type="InterPro" id="IPR007340">
    <property type="entry name" value="LysM_Opacity-associatedA"/>
</dbReference>
<feature type="transmembrane region" description="Helical" evidence="2">
    <location>
        <begin position="101"/>
        <end position="118"/>
    </location>
</feature>
<evidence type="ECO:0000256" key="1">
    <source>
        <dbReference type="SAM" id="MobiDB-lite"/>
    </source>
</evidence>
<dbReference type="AlphaFoldDB" id="A0A0A3A2V6"/>
<feature type="region of interest" description="Disordered" evidence="1">
    <location>
        <begin position="1"/>
        <end position="21"/>
    </location>
</feature>
<keyword evidence="2" id="KW-0472">Membrane</keyword>
<gene>
    <name evidence="4" type="ORF">IO48_05875</name>
</gene>
<feature type="domain" description="Opacity-associated protein A LysM-like" evidence="3">
    <location>
        <begin position="328"/>
        <end position="407"/>
    </location>
</feature>
<evidence type="ECO:0000313" key="5">
    <source>
        <dbReference type="Proteomes" id="UP000030554"/>
    </source>
</evidence>
<feature type="region of interest" description="Disordered" evidence="1">
    <location>
        <begin position="272"/>
        <end position="327"/>
    </location>
</feature>
<keyword evidence="2" id="KW-1133">Transmembrane helix</keyword>
<feature type="compositionally biased region" description="Basic and acidic residues" evidence="1">
    <location>
        <begin position="1"/>
        <end position="17"/>
    </location>
</feature>
<evidence type="ECO:0000259" key="3">
    <source>
        <dbReference type="Pfam" id="PF04225"/>
    </source>
</evidence>
<feature type="compositionally biased region" description="Low complexity" evidence="1">
    <location>
        <begin position="214"/>
        <end position="225"/>
    </location>
</feature>
<sequence length="407" mass="43833">MSNTDKEQQSEQQDAKQNELNLEFNEFEPITPKRPAVEAAPSFIDKLKGIFNKKAAKAETFQQAEVEQAVENTENNEFAAEPVTAHKASALANLSTRSRRLLISAAVLVIIIVLFLWLKPSSQPVDSLQSQDNNLPIEFQPIDPNAANANNEGVPTMQTEEQAMDNANANVTDAATANNNATVTAETLTQNSTASAPSVDNTPITTDENNAAATNQAQTPAVAPAPVIPAPKKTEQKQALSQAEIDKIEKQAYEAEQARLIAKAKARAEQRAREEFKAKQQKQKEQEQRKAQAILDGKNVPVVDAKPVTRSSSKSTSSTTNVSSGGQAKTLTIPAGISLMQVFRDNNLNIADVNAMTKANGAGNALSSFKPGDKVAIKVNGGRVSELQLPNGAKFIRQSNGSYIYQK</sequence>